<evidence type="ECO:0000313" key="2">
    <source>
        <dbReference type="EMBL" id="GGR55115.1"/>
    </source>
</evidence>
<name>A0ABQ2RSF3_9DEIO</name>
<keyword evidence="1" id="KW-0472">Membrane</keyword>
<evidence type="ECO:0000256" key="1">
    <source>
        <dbReference type="SAM" id="Phobius"/>
    </source>
</evidence>
<dbReference type="EMBL" id="BMQM01000008">
    <property type="protein sequence ID" value="GGR55115.1"/>
    <property type="molecule type" value="Genomic_DNA"/>
</dbReference>
<keyword evidence="3" id="KW-1185">Reference proteome</keyword>
<protein>
    <submittedName>
        <fullName evidence="2">Uncharacterized protein</fullName>
    </submittedName>
</protein>
<sequence>MSADSVGAYAVSFWSGMVWSGMVLSCVDGRLGGRGRCGDREWVDAEPSYLNRKASQ</sequence>
<accession>A0ABQ2RSF3</accession>
<comment type="caution">
    <text evidence="2">The sequence shown here is derived from an EMBL/GenBank/DDBJ whole genome shotgun (WGS) entry which is preliminary data.</text>
</comment>
<keyword evidence="1" id="KW-1133">Transmembrane helix</keyword>
<organism evidence="2 3">
    <name type="scientific">Deinococcus seoulensis</name>
    <dbReference type="NCBI Taxonomy" id="1837379"/>
    <lineage>
        <taxon>Bacteria</taxon>
        <taxon>Thermotogati</taxon>
        <taxon>Deinococcota</taxon>
        <taxon>Deinococci</taxon>
        <taxon>Deinococcales</taxon>
        <taxon>Deinococcaceae</taxon>
        <taxon>Deinococcus</taxon>
    </lineage>
</organism>
<evidence type="ECO:0000313" key="3">
    <source>
        <dbReference type="Proteomes" id="UP000634308"/>
    </source>
</evidence>
<proteinExistence type="predicted"/>
<reference evidence="3" key="1">
    <citation type="journal article" date="2019" name="Int. J. Syst. Evol. Microbiol.">
        <title>The Global Catalogue of Microorganisms (GCM) 10K type strain sequencing project: providing services to taxonomists for standard genome sequencing and annotation.</title>
        <authorList>
            <consortium name="The Broad Institute Genomics Platform"/>
            <consortium name="The Broad Institute Genome Sequencing Center for Infectious Disease"/>
            <person name="Wu L."/>
            <person name="Ma J."/>
        </authorList>
    </citation>
    <scope>NUCLEOTIDE SEQUENCE [LARGE SCALE GENOMIC DNA]</scope>
    <source>
        <strain evidence="3">JCM 31404</strain>
    </source>
</reference>
<keyword evidence="1" id="KW-0812">Transmembrane</keyword>
<feature type="transmembrane region" description="Helical" evidence="1">
    <location>
        <begin position="6"/>
        <end position="27"/>
    </location>
</feature>
<dbReference type="Proteomes" id="UP000634308">
    <property type="component" value="Unassembled WGS sequence"/>
</dbReference>
<gene>
    <name evidence="2" type="ORF">GCM10008959_15890</name>
</gene>